<proteinExistence type="predicted"/>
<protein>
    <submittedName>
        <fullName evidence="1">YkgJ family cysteine cluster protein</fullName>
    </submittedName>
</protein>
<accession>A0ABX7Q176</accession>
<dbReference type="RefSeq" id="WP_207162968.1">
    <property type="nucleotide sequence ID" value="NZ_CP071382.1"/>
</dbReference>
<evidence type="ECO:0000313" key="2">
    <source>
        <dbReference type="Proteomes" id="UP000663651"/>
    </source>
</evidence>
<gene>
    <name evidence="1" type="ORF">JZM60_13595</name>
</gene>
<name>A0ABX7Q176_9BACT</name>
<sequence>MDGILKEYSELLSSVDKWFANCIAQSGERIRCAAGCSECCRGLFDITLLDAALLKKGFDQLDACTRGQVLERCRSRLFVLQELWPEFDSPYLLNYRPEEEWEILMPDDDETPCPLLGQDGRCLVYEFRPMTCRLHGLPLVDLTGEVLHDEWCTLNFVDNDPLADTALRGEFTDIFRAEVRLFRRLSARLLGREFAELDTFIPTALLIDFQHFDWPGYGAALAATP</sequence>
<organism evidence="1 2">
    <name type="scientific">Geobacter benzoatilyticus</name>
    <dbReference type="NCBI Taxonomy" id="2815309"/>
    <lineage>
        <taxon>Bacteria</taxon>
        <taxon>Pseudomonadati</taxon>
        <taxon>Thermodesulfobacteriota</taxon>
        <taxon>Desulfuromonadia</taxon>
        <taxon>Geobacterales</taxon>
        <taxon>Geobacteraceae</taxon>
        <taxon>Geobacter</taxon>
    </lineage>
</organism>
<dbReference type="EMBL" id="CP071382">
    <property type="protein sequence ID" value="QSV45162.1"/>
    <property type="molecule type" value="Genomic_DNA"/>
</dbReference>
<keyword evidence="2" id="KW-1185">Reference proteome</keyword>
<evidence type="ECO:0000313" key="1">
    <source>
        <dbReference type="EMBL" id="QSV45162.1"/>
    </source>
</evidence>
<reference evidence="1 2" key="1">
    <citation type="submission" date="2021-03" db="EMBL/GenBank/DDBJ databases">
        <title>Geobacter metallireducens gen. nov. sp. nov., a microorganism capable of coupling the complete oxidation of organic compounds to the reduction of iron and other metals.</title>
        <authorList>
            <person name="Li Y."/>
        </authorList>
    </citation>
    <scope>NUCLEOTIDE SEQUENCE [LARGE SCALE GENOMIC DNA]</scope>
    <source>
        <strain evidence="1 2">Jerry-YX</strain>
    </source>
</reference>
<dbReference type="Proteomes" id="UP000663651">
    <property type="component" value="Chromosome"/>
</dbReference>